<feature type="domain" description="Cytidyltransferase-like" evidence="3">
    <location>
        <begin position="32"/>
        <end position="150"/>
    </location>
</feature>
<dbReference type="GO" id="GO:0005737">
    <property type="term" value="C:cytoplasm"/>
    <property type="evidence" value="ECO:0007669"/>
    <property type="project" value="InterPro"/>
</dbReference>
<evidence type="ECO:0000313" key="5">
    <source>
        <dbReference type="Proteomes" id="UP000051922"/>
    </source>
</evidence>
<dbReference type="STRING" id="1423783.FC50_GL000266"/>
<comment type="caution">
    <text evidence="4">The sequence shown here is derived from an EMBL/GenBank/DDBJ whole genome shotgun (WGS) entry which is preliminary data.</text>
</comment>
<accession>A0A0R1U499</accession>
<dbReference type="Gene3D" id="3.40.50.620">
    <property type="entry name" value="HUPs"/>
    <property type="match status" value="1"/>
</dbReference>
<keyword evidence="2" id="KW-0548">Nucleotidyltransferase</keyword>
<dbReference type="Pfam" id="PF01467">
    <property type="entry name" value="CTP_transf_like"/>
    <property type="match status" value="1"/>
</dbReference>
<reference evidence="4 5" key="1">
    <citation type="journal article" date="2015" name="Genome Announc.">
        <title>Expanding the biotechnology potential of lactobacilli through comparative genomics of 213 strains and associated genera.</title>
        <authorList>
            <person name="Sun Z."/>
            <person name="Harris H.M."/>
            <person name="McCann A."/>
            <person name="Guo C."/>
            <person name="Argimon S."/>
            <person name="Zhang W."/>
            <person name="Yang X."/>
            <person name="Jeffery I.B."/>
            <person name="Cooney J.C."/>
            <person name="Kagawa T.F."/>
            <person name="Liu W."/>
            <person name="Song Y."/>
            <person name="Salvetti E."/>
            <person name="Wrobel A."/>
            <person name="Rasinkangas P."/>
            <person name="Parkhill J."/>
            <person name="Rea M.C."/>
            <person name="O'Sullivan O."/>
            <person name="Ritari J."/>
            <person name="Douillard F.P."/>
            <person name="Paul Ross R."/>
            <person name="Yang R."/>
            <person name="Briner A.E."/>
            <person name="Felis G.E."/>
            <person name="de Vos W.M."/>
            <person name="Barrangou R."/>
            <person name="Klaenhammer T.R."/>
            <person name="Caufield P.W."/>
            <person name="Cui Y."/>
            <person name="Zhang H."/>
            <person name="O'Toole P.W."/>
        </authorList>
    </citation>
    <scope>NUCLEOTIDE SEQUENCE [LARGE SCALE GENOMIC DNA]</scope>
    <source>
        <strain evidence="4 5">DSM 15945</strain>
    </source>
</reference>
<dbReference type="GO" id="GO:0046872">
    <property type="term" value="F:metal ion binding"/>
    <property type="evidence" value="ECO:0007669"/>
    <property type="project" value="InterPro"/>
</dbReference>
<dbReference type="PANTHER" id="PTHR43793:SF1">
    <property type="entry name" value="FAD SYNTHASE"/>
    <property type="match status" value="1"/>
</dbReference>
<evidence type="ECO:0000256" key="1">
    <source>
        <dbReference type="ARBA" id="ARBA00022679"/>
    </source>
</evidence>
<dbReference type="NCBIfam" id="TIGR01518">
    <property type="entry name" value="g3p_cytidyltrns"/>
    <property type="match status" value="1"/>
</dbReference>
<name>A0A0R1U499_9LACO</name>
<dbReference type="InterPro" id="IPR050385">
    <property type="entry name" value="Archaeal_FAD_synthase"/>
</dbReference>
<evidence type="ECO:0000256" key="2">
    <source>
        <dbReference type="ARBA" id="ARBA00022695"/>
    </source>
</evidence>
<protein>
    <submittedName>
        <fullName evidence="4">Glycerol-3-phosphate cytidyltransferase</fullName>
    </submittedName>
</protein>
<dbReference type="GO" id="GO:0047348">
    <property type="term" value="F:glycerol-3-phosphate cytidylyltransferase activity"/>
    <property type="evidence" value="ECO:0007669"/>
    <property type="project" value="InterPro"/>
</dbReference>
<dbReference type="PATRIC" id="fig|1423783.4.peg.278"/>
<dbReference type="EMBL" id="AZFJ01000007">
    <property type="protein sequence ID" value="KRL88076.1"/>
    <property type="molecule type" value="Genomic_DNA"/>
</dbReference>
<gene>
    <name evidence="4" type="ORF">FC50_GL000266</name>
</gene>
<dbReference type="AlphaFoldDB" id="A0A0R1U499"/>
<dbReference type="InterPro" id="IPR006409">
    <property type="entry name" value="G3P_cytidylTrfase"/>
</dbReference>
<dbReference type="InterPro" id="IPR004821">
    <property type="entry name" value="Cyt_trans-like"/>
</dbReference>
<dbReference type="Proteomes" id="UP000051922">
    <property type="component" value="Unassembled WGS sequence"/>
</dbReference>
<keyword evidence="1 4" id="KW-0808">Transferase</keyword>
<dbReference type="GO" id="GO:0019350">
    <property type="term" value="P:teichoic acid biosynthetic process"/>
    <property type="evidence" value="ECO:0007669"/>
    <property type="project" value="InterPro"/>
</dbReference>
<keyword evidence="5" id="KW-1185">Reference proteome</keyword>
<dbReference type="SUPFAM" id="SSF52374">
    <property type="entry name" value="Nucleotidylyl transferase"/>
    <property type="match status" value="1"/>
</dbReference>
<organism evidence="4 5">
    <name type="scientific">Lacticaseibacillus pantheris DSM 15945 = JCM 12539 = NBRC 106106</name>
    <dbReference type="NCBI Taxonomy" id="1423783"/>
    <lineage>
        <taxon>Bacteria</taxon>
        <taxon>Bacillati</taxon>
        <taxon>Bacillota</taxon>
        <taxon>Bacilli</taxon>
        <taxon>Lactobacillales</taxon>
        <taxon>Lactobacillaceae</taxon>
        <taxon>Lacticaseibacillus</taxon>
    </lineage>
</organism>
<proteinExistence type="predicted"/>
<dbReference type="NCBIfam" id="TIGR00125">
    <property type="entry name" value="cyt_tran_rel"/>
    <property type="match status" value="1"/>
</dbReference>
<sequence length="155" mass="18097">MTGFYGDGLDRYFAFAFCIYIKEGRLFMTTVLTYGTFDLLHWGHIHLLERAAELGDRLIVGLLTDEFNAQKHKEAYNSYEHRKYILEAVRYVDEVILERSWEQKIGDVQANNIDIFVMGSDWEGQFDFLREYCKVVYLPRTNGVSTSEIKSDLKG</sequence>
<evidence type="ECO:0000313" key="4">
    <source>
        <dbReference type="EMBL" id="KRL88076.1"/>
    </source>
</evidence>
<evidence type="ECO:0000259" key="3">
    <source>
        <dbReference type="Pfam" id="PF01467"/>
    </source>
</evidence>
<dbReference type="InterPro" id="IPR014729">
    <property type="entry name" value="Rossmann-like_a/b/a_fold"/>
</dbReference>
<dbReference type="PANTHER" id="PTHR43793">
    <property type="entry name" value="FAD SYNTHASE"/>
    <property type="match status" value="1"/>
</dbReference>